<dbReference type="GO" id="GO:0016787">
    <property type="term" value="F:hydrolase activity"/>
    <property type="evidence" value="ECO:0007669"/>
    <property type="project" value="UniProtKB-KW"/>
</dbReference>
<dbReference type="InterPro" id="IPR052897">
    <property type="entry name" value="Sec-Metab_Biosynth_Hydrolase"/>
</dbReference>
<name>A0A443HKQ4_BYSSP</name>
<gene>
    <name evidence="2" type="ORF">C8Q69DRAFT_478999</name>
</gene>
<comment type="caution">
    <text evidence="2">The sequence shown here is derived from an EMBL/GenBank/DDBJ whole genome shotgun (WGS) entry which is preliminary data.</text>
</comment>
<proteinExistence type="predicted"/>
<keyword evidence="3" id="KW-1185">Reference proteome</keyword>
<keyword evidence="2" id="KW-0378">Hydrolase</keyword>
<dbReference type="InterPro" id="IPR029058">
    <property type="entry name" value="AB_hydrolase_fold"/>
</dbReference>
<dbReference type="RefSeq" id="XP_028482036.1">
    <property type="nucleotide sequence ID" value="XM_028631415.1"/>
</dbReference>
<dbReference type="GeneID" id="39600692"/>
<dbReference type="Proteomes" id="UP000283841">
    <property type="component" value="Unassembled WGS sequence"/>
</dbReference>
<evidence type="ECO:0000313" key="3">
    <source>
        <dbReference type="Proteomes" id="UP000283841"/>
    </source>
</evidence>
<dbReference type="PANTHER" id="PTHR37017">
    <property type="entry name" value="AB HYDROLASE-1 DOMAIN-CONTAINING PROTEIN-RELATED"/>
    <property type="match status" value="1"/>
</dbReference>
<dbReference type="VEuPathDB" id="FungiDB:C8Q69DRAFT_478999"/>
<dbReference type="EMBL" id="RCNU01000013">
    <property type="protein sequence ID" value="RWQ92391.1"/>
    <property type="molecule type" value="Genomic_DNA"/>
</dbReference>
<feature type="domain" description="AB hydrolase-1" evidence="1">
    <location>
        <begin position="9"/>
        <end position="249"/>
    </location>
</feature>
<dbReference type="InterPro" id="IPR000073">
    <property type="entry name" value="AB_hydrolase_1"/>
</dbReference>
<evidence type="ECO:0000259" key="1">
    <source>
        <dbReference type="Pfam" id="PF12697"/>
    </source>
</evidence>
<evidence type="ECO:0000313" key="2">
    <source>
        <dbReference type="EMBL" id="RWQ92391.1"/>
    </source>
</evidence>
<protein>
    <submittedName>
        <fullName evidence="2">Alpha/beta hydrolase fold-1</fullName>
    </submittedName>
</protein>
<dbReference type="AlphaFoldDB" id="A0A443HKQ4"/>
<dbReference type="Gene3D" id="3.40.50.1820">
    <property type="entry name" value="alpha/beta hydrolase"/>
    <property type="match status" value="1"/>
</dbReference>
<dbReference type="STRING" id="264951.A0A443HKQ4"/>
<organism evidence="2 3">
    <name type="scientific">Byssochlamys spectabilis</name>
    <name type="common">Paecilomyces variotii</name>
    <dbReference type="NCBI Taxonomy" id="264951"/>
    <lineage>
        <taxon>Eukaryota</taxon>
        <taxon>Fungi</taxon>
        <taxon>Dikarya</taxon>
        <taxon>Ascomycota</taxon>
        <taxon>Pezizomycotina</taxon>
        <taxon>Eurotiomycetes</taxon>
        <taxon>Eurotiomycetidae</taxon>
        <taxon>Eurotiales</taxon>
        <taxon>Thermoascaceae</taxon>
        <taxon>Paecilomyces</taxon>
    </lineage>
</organism>
<accession>A0A443HKQ4</accession>
<dbReference type="SUPFAM" id="SSF53474">
    <property type="entry name" value="alpha/beta-Hydrolases"/>
    <property type="match status" value="1"/>
</dbReference>
<reference evidence="2 3" key="1">
    <citation type="journal article" date="2018" name="Front. Microbiol.">
        <title>Genomic and genetic insights into a cosmopolitan fungus, Paecilomyces variotii (Eurotiales).</title>
        <authorList>
            <person name="Urquhart A.S."/>
            <person name="Mondo S.J."/>
            <person name="Makela M.R."/>
            <person name="Hane J.K."/>
            <person name="Wiebenga A."/>
            <person name="He G."/>
            <person name="Mihaltcheva S."/>
            <person name="Pangilinan J."/>
            <person name="Lipzen A."/>
            <person name="Barry K."/>
            <person name="de Vries R.P."/>
            <person name="Grigoriev I.V."/>
            <person name="Idnurm A."/>
        </authorList>
    </citation>
    <scope>NUCLEOTIDE SEQUENCE [LARGE SCALE GENOMIC DNA]</scope>
    <source>
        <strain evidence="2 3">CBS 101075</strain>
    </source>
</reference>
<dbReference type="PANTHER" id="PTHR37017:SF10">
    <property type="entry name" value="AB HYDROLASE-1 DOMAIN-CONTAINING PROTEIN"/>
    <property type="match status" value="1"/>
</dbReference>
<sequence length="260" mass="28365">MADSKKLTIVVIPGAWHVPATYAKLTVALRNAGYEVHIPTLPSVSNERPPKADLYTDTEVAKDFVSKLADGGHTLIVILHSYGGQVGTNALAELSLQARSKAGKIGGVAHLIYMCATVSLEGGSMIDHVWRFGHMDLVPLAFDFAEDDSVVVRAPKVTMVGEGVPDDEADAYINTFLRWNGKCMYQPISRCAWGEIPVSYIYTTIDMTVPLDYQKSMVRILEKEGRPVDTYELQTGHCPNLTATDGVVDVINKVTAKVQV</sequence>
<dbReference type="Pfam" id="PF12697">
    <property type="entry name" value="Abhydrolase_6"/>
    <property type="match status" value="1"/>
</dbReference>